<dbReference type="AlphaFoldDB" id="A0A1S1P3I0"/>
<accession>A0A1S1P3I0</accession>
<dbReference type="EMBL" id="MNAO01000032">
    <property type="protein sequence ID" value="OHV17558.1"/>
    <property type="molecule type" value="Genomic_DNA"/>
</dbReference>
<dbReference type="Proteomes" id="UP000180215">
    <property type="component" value="Unassembled WGS sequence"/>
</dbReference>
<reference evidence="1 2" key="1">
    <citation type="submission" date="2016-10" db="EMBL/GenBank/DDBJ databases">
        <title>Draft genome sequence of Methylobacterium extorquens CP3, a seed endophyte of Crotalaria pumila with plant growth-promoting and metal tolerance properties.</title>
        <authorList>
            <person name="Sanchez-Lopez A.S."/>
            <person name="Van Hamme J.D."/>
            <person name="Thijs S."/>
            <person name="Mcammond B.M."/>
            <person name="Stevens V."/>
            <person name="Gonzalez-Chavez M.D.C."/>
            <person name="Vangronsveld J."/>
        </authorList>
    </citation>
    <scope>NUCLEOTIDE SEQUENCE [LARGE SCALE GENOMIC DNA]</scope>
    <source>
        <strain evidence="1 2">CP3</strain>
    </source>
</reference>
<comment type="caution">
    <text evidence="1">The sequence shown here is derived from an EMBL/GenBank/DDBJ whole genome shotgun (WGS) entry which is preliminary data.</text>
</comment>
<evidence type="ECO:0000313" key="2">
    <source>
        <dbReference type="Proteomes" id="UP000180215"/>
    </source>
</evidence>
<sequence length="90" mass="9976">MRPVTLGFYLQASHIPGMAYRVEFRKDGVVSGEIHDLEDRETAKLVAVEQMARFDAEIAIVIDVDGRGVEVAAITREAMVWDDEQISGAL</sequence>
<protein>
    <submittedName>
        <fullName evidence="1">Uncharacterized protein</fullName>
    </submittedName>
</protein>
<evidence type="ECO:0000313" key="1">
    <source>
        <dbReference type="EMBL" id="OHV17558.1"/>
    </source>
</evidence>
<gene>
    <name evidence="1" type="ORF">BK022_04770</name>
</gene>
<organism evidence="1 2">
    <name type="scientific">Methylorubrum extorquens</name>
    <name type="common">Methylobacterium dichloromethanicum</name>
    <name type="synonym">Methylobacterium extorquens</name>
    <dbReference type="NCBI Taxonomy" id="408"/>
    <lineage>
        <taxon>Bacteria</taxon>
        <taxon>Pseudomonadati</taxon>
        <taxon>Pseudomonadota</taxon>
        <taxon>Alphaproteobacteria</taxon>
        <taxon>Hyphomicrobiales</taxon>
        <taxon>Methylobacteriaceae</taxon>
        <taxon>Methylorubrum</taxon>
    </lineage>
</organism>
<name>A0A1S1P3I0_METEX</name>
<proteinExistence type="predicted"/>